<keyword evidence="5" id="KW-1185">Reference proteome</keyword>
<protein>
    <submittedName>
        <fullName evidence="4">Heparan N-sulfatase</fullName>
    </submittedName>
</protein>
<name>A0AAN5AMG5_9BACT</name>
<dbReference type="Proteomes" id="UP001310022">
    <property type="component" value="Unassembled WGS sequence"/>
</dbReference>
<comment type="caution">
    <text evidence="4">The sequence shown here is derived from an EMBL/GenBank/DDBJ whole genome shotgun (WGS) entry which is preliminary data.</text>
</comment>
<dbReference type="SUPFAM" id="SSF53649">
    <property type="entry name" value="Alkaline phosphatase-like"/>
    <property type="match status" value="1"/>
</dbReference>
<dbReference type="InterPro" id="IPR024607">
    <property type="entry name" value="Sulfatase_CS"/>
</dbReference>
<dbReference type="Pfam" id="PF00884">
    <property type="entry name" value="Sulfatase"/>
    <property type="match status" value="1"/>
</dbReference>
<evidence type="ECO:0000256" key="2">
    <source>
        <dbReference type="ARBA" id="ARBA00022801"/>
    </source>
</evidence>
<dbReference type="EMBL" id="BQKE01000005">
    <property type="protein sequence ID" value="GJM64419.1"/>
    <property type="molecule type" value="Genomic_DNA"/>
</dbReference>
<dbReference type="RefSeq" id="WP_338239483.1">
    <property type="nucleotide sequence ID" value="NZ_BQKE01000005.1"/>
</dbReference>
<dbReference type="AlphaFoldDB" id="A0AAN5AMG5"/>
<evidence type="ECO:0000313" key="5">
    <source>
        <dbReference type="Proteomes" id="UP001310022"/>
    </source>
</evidence>
<dbReference type="CDD" id="cd16027">
    <property type="entry name" value="SGSH"/>
    <property type="match status" value="1"/>
</dbReference>
<dbReference type="PANTHER" id="PTHR43751">
    <property type="entry name" value="SULFATASE"/>
    <property type="match status" value="1"/>
</dbReference>
<accession>A0AAN5AMG5</accession>
<sequence>MRAILILILSYIIPFYGAAQGNQRPNIVFCLADDWGWPHAGAYGDQGVKTPHFDRVADQGVLFHHAYVTSPSCTPSRNSFLTGKYQWELGSGGNLWSNLPVEQESFIHMLVDQGYVAGRSVEKTYGPGGLEDWIAAHGAHPAFDAYGSFEDFLAQEKQADKPFFYWLGTSDPHRPYDLNAGRESGIEVSKVHLFDHFPQVDFIRNDVADYYYEVQRWDTLVGNMIQTLEREQLLENTIIIISGDHGMPFPRGKGNLYDAGTRVPLAIMWPEGIPAGHQIDDFVSFADIAPTLLKAAGQEVPDQMTGRSFLDLLQAGKSGRLDAENREDIVFGRERHVPAQERPNKGGYPSRGLRTADFLYIRNYEPDRWPAGTFKMNATNFEGQWYADCDAGPTKTYIVANRETDEEHQRAYQLCFAKRPAEELYDLRKDPGQLHNVAAVSQYQAQLKVMRASLEKRLKALNDPRAVDPDIKIFDEYPYLGSGGAVLPMN</sequence>
<dbReference type="PROSITE" id="PS00523">
    <property type="entry name" value="SULFATASE_1"/>
    <property type="match status" value="1"/>
</dbReference>
<organism evidence="4 5">
    <name type="scientific">Persicobacter diffluens</name>
    <dbReference type="NCBI Taxonomy" id="981"/>
    <lineage>
        <taxon>Bacteria</taxon>
        <taxon>Pseudomonadati</taxon>
        <taxon>Bacteroidota</taxon>
        <taxon>Cytophagia</taxon>
        <taxon>Cytophagales</taxon>
        <taxon>Persicobacteraceae</taxon>
        <taxon>Persicobacter</taxon>
    </lineage>
</organism>
<keyword evidence="2" id="KW-0378">Hydrolase</keyword>
<dbReference type="InterPro" id="IPR000917">
    <property type="entry name" value="Sulfatase_N"/>
</dbReference>
<comment type="similarity">
    <text evidence="1">Belongs to the sulfatase family.</text>
</comment>
<dbReference type="GO" id="GO:0016787">
    <property type="term" value="F:hydrolase activity"/>
    <property type="evidence" value="ECO:0007669"/>
    <property type="project" value="UniProtKB-KW"/>
</dbReference>
<evidence type="ECO:0000313" key="4">
    <source>
        <dbReference type="EMBL" id="GJM64419.1"/>
    </source>
</evidence>
<evidence type="ECO:0000256" key="1">
    <source>
        <dbReference type="ARBA" id="ARBA00008779"/>
    </source>
</evidence>
<reference evidence="4 5" key="1">
    <citation type="submission" date="2021-12" db="EMBL/GenBank/DDBJ databases">
        <title>Genome sequencing of bacteria with rrn-lacking chromosome and rrn-plasmid.</title>
        <authorList>
            <person name="Anda M."/>
            <person name="Iwasaki W."/>
        </authorList>
    </citation>
    <scope>NUCLEOTIDE SEQUENCE [LARGE SCALE GENOMIC DNA]</scope>
    <source>
        <strain evidence="4 5">NBRC 15940</strain>
    </source>
</reference>
<gene>
    <name evidence="4" type="ORF">PEDI_49710</name>
</gene>
<dbReference type="PANTHER" id="PTHR43751:SF1">
    <property type="entry name" value="SULFATASE ATSG-RELATED"/>
    <property type="match status" value="1"/>
</dbReference>
<dbReference type="InterPro" id="IPR017850">
    <property type="entry name" value="Alkaline_phosphatase_core_sf"/>
</dbReference>
<evidence type="ECO:0000259" key="3">
    <source>
        <dbReference type="Pfam" id="PF00884"/>
    </source>
</evidence>
<dbReference type="InterPro" id="IPR052701">
    <property type="entry name" value="GAG_Ulvan_Degrading_Sulfatases"/>
</dbReference>
<feature type="domain" description="Sulfatase N-terminal" evidence="3">
    <location>
        <begin position="25"/>
        <end position="297"/>
    </location>
</feature>
<proteinExistence type="inferred from homology"/>
<dbReference type="Gene3D" id="3.40.720.10">
    <property type="entry name" value="Alkaline Phosphatase, subunit A"/>
    <property type="match status" value="1"/>
</dbReference>